<comment type="caution">
    <text evidence="3">The sequence shown here is derived from an EMBL/GenBank/DDBJ whole genome shotgun (WGS) entry which is preliminary data.</text>
</comment>
<dbReference type="EMBL" id="NQVE01000215">
    <property type="protein sequence ID" value="RAL37522.1"/>
    <property type="molecule type" value="Genomic_DNA"/>
</dbReference>
<evidence type="ECO:0000256" key="1">
    <source>
        <dbReference type="SAM" id="MobiDB-lite"/>
    </source>
</evidence>
<dbReference type="Proteomes" id="UP000249390">
    <property type="component" value="Unassembled WGS sequence"/>
</dbReference>
<dbReference type="AlphaFoldDB" id="A0A328CVY0"/>
<feature type="region of interest" description="Disordered" evidence="1">
    <location>
        <begin position="1"/>
        <end position="20"/>
    </location>
</feature>
<evidence type="ECO:0000313" key="4">
    <source>
        <dbReference type="Proteomes" id="UP000249390"/>
    </source>
</evidence>
<name>A0A328CVY0_9ASTE</name>
<reference evidence="3 4" key="1">
    <citation type="submission" date="2018-06" db="EMBL/GenBank/DDBJ databases">
        <title>The Genome of Cuscuta australis (Dodder) Provides Insight into the Evolution of Plant Parasitism.</title>
        <authorList>
            <person name="Liu H."/>
        </authorList>
    </citation>
    <scope>NUCLEOTIDE SEQUENCE [LARGE SCALE GENOMIC DNA]</scope>
    <source>
        <strain evidence="4">cv. Yunnan</strain>
        <tissue evidence="3">Vines</tissue>
    </source>
</reference>
<dbReference type="InterPro" id="IPR055482">
    <property type="entry name" value="DUF7054"/>
</dbReference>
<protein>
    <recommendedName>
        <fullName evidence="2">DUF7054 domain-containing protein</fullName>
    </recommendedName>
</protein>
<proteinExistence type="predicted"/>
<evidence type="ECO:0000259" key="2">
    <source>
        <dbReference type="Pfam" id="PF23156"/>
    </source>
</evidence>
<sequence>MPSPMNRKGRLAEKAMSFSGQSGASAAVLLQRPRTVPDLLSGRKIPSSACSSPDLPPKLTKLLVNVTVQRSAGPLHVLISPDSTVEDLIAAALRQYAKEGRRPVLPSTSAAYYGLHYSQFSLESLERGERLTALGSRNFFLCPTELEAAAAAAGKMAVGGETSLSGSCSKEVDKPTTKNRLQWFKFTL</sequence>
<accession>A0A328CVY0</accession>
<dbReference type="PANTHER" id="PTHR33270">
    <property type="entry name" value="BNAC05G50380D PROTEIN"/>
    <property type="match status" value="1"/>
</dbReference>
<feature type="domain" description="DUF7054" evidence="2">
    <location>
        <begin position="58"/>
        <end position="142"/>
    </location>
</feature>
<dbReference type="PANTHER" id="PTHR33270:SF24">
    <property type="entry name" value="EXPRESSED PROTEIN"/>
    <property type="match status" value="1"/>
</dbReference>
<gene>
    <name evidence="3" type="ORF">DM860_000216</name>
</gene>
<dbReference type="Pfam" id="PF23156">
    <property type="entry name" value="DUF7054"/>
    <property type="match status" value="1"/>
</dbReference>
<organism evidence="3 4">
    <name type="scientific">Cuscuta australis</name>
    <dbReference type="NCBI Taxonomy" id="267555"/>
    <lineage>
        <taxon>Eukaryota</taxon>
        <taxon>Viridiplantae</taxon>
        <taxon>Streptophyta</taxon>
        <taxon>Embryophyta</taxon>
        <taxon>Tracheophyta</taxon>
        <taxon>Spermatophyta</taxon>
        <taxon>Magnoliopsida</taxon>
        <taxon>eudicotyledons</taxon>
        <taxon>Gunneridae</taxon>
        <taxon>Pentapetalae</taxon>
        <taxon>asterids</taxon>
        <taxon>lamiids</taxon>
        <taxon>Solanales</taxon>
        <taxon>Convolvulaceae</taxon>
        <taxon>Cuscuteae</taxon>
        <taxon>Cuscuta</taxon>
        <taxon>Cuscuta subgen. Grammica</taxon>
        <taxon>Cuscuta sect. Cleistogrammica</taxon>
    </lineage>
</organism>
<dbReference type="InterPro" id="IPR040358">
    <property type="entry name" value="At4g22758-like"/>
</dbReference>
<keyword evidence="4" id="KW-1185">Reference proteome</keyword>
<evidence type="ECO:0000313" key="3">
    <source>
        <dbReference type="EMBL" id="RAL37522.1"/>
    </source>
</evidence>